<dbReference type="GO" id="GO:0005886">
    <property type="term" value="C:plasma membrane"/>
    <property type="evidence" value="ECO:0007669"/>
    <property type="project" value="UniProtKB-SubCell"/>
</dbReference>
<keyword evidence="11 14" id="KW-1133">Transmembrane helix</keyword>
<dbReference type="InterPro" id="IPR050398">
    <property type="entry name" value="HssS/ArlS-like"/>
</dbReference>
<evidence type="ECO:0000256" key="6">
    <source>
        <dbReference type="ARBA" id="ARBA00022679"/>
    </source>
</evidence>
<dbReference type="Pfam" id="PF02518">
    <property type="entry name" value="HATPase_c"/>
    <property type="match status" value="1"/>
</dbReference>
<sequence>MWPFNRLKVFWKVFIWFWLSLILLVLVFLTSWALVKDSISYYSADREMVGISKKLAKLLESDMLERRKLRFARNLLRPYEPPRFKRIPPEKDQFRPFYLVDEQLKDWKGEKLPVPVVGLLAQPEVAGRVAVYGDFIYIGGPKITIENVSYQLIVTQFIGRYKGRVIFHILHSISIWQALIFLATSAAMCFLLAWTITRPIRLLQQSANQLANGDNIKASESMGNRRDEFFELAQDFDQMAEKILATVSAQKQMLSDVSHELRSPLTRMQIALGLIEKQLNHDDVKHLKQVVKDCELMEQMIAQLLKLASLERGQLYEAEQRFNLNELLEQLMKDVSYEANQRNIKLNVNYHISTNDIELNGYYGLLRSAVENCLRNAIKYAPDDSLVEVFTQQEQGFLNVLICDQGSGVKDESLDKLFDPFFRTDDARARESGGTGLGLAIARRAILAHGGDICAKNRSAPDSGLCMVLRLPMERILSE</sequence>
<dbReference type="SMART" id="SM00388">
    <property type="entry name" value="HisKA"/>
    <property type="match status" value="1"/>
</dbReference>
<feature type="domain" description="Histidine kinase" evidence="15">
    <location>
        <begin position="256"/>
        <end position="475"/>
    </location>
</feature>
<keyword evidence="10 17" id="KW-0067">ATP-binding</keyword>
<dbReference type="InterPro" id="IPR036890">
    <property type="entry name" value="HATPase_C_sf"/>
</dbReference>
<keyword evidence="9" id="KW-0418">Kinase</keyword>
<dbReference type="GO" id="GO:0000155">
    <property type="term" value="F:phosphorelay sensor kinase activity"/>
    <property type="evidence" value="ECO:0007669"/>
    <property type="project" value="InterPro"/>
</dbReference>
<keyword evidence="13 14" id="KW-0472">Membrane</keyword>
<dbReference type="FunFam" id="3.30.565.10:FF:000006">
    <property type="entry name" value="Sensor histidine kinase WalK"/>
    <property type="match status" value="1"/>
</dbReference>
<evidence type="ECO:0000313" key="18">
    <source>
        <dbReference type="Proteomes" id="UP001239782"/>
    </source>
</evidence>
<feature type="transmembrane region" description="Helical" evidence="14">
    <location>
        <begin position="15"/>
        <end position="35"/>
    </location>
</feature>
<feature type="transmembrane region" description="Helical" evidence="14">
    <location>
        <begin position="169"/>
        <end position="196"/>
    </location>
</feature>
<dbReference type="Gene3D" id="3.30.565.10">
    <property type="entry name" value="Histidine kinase-like ATPase, C-terminal domain"/>
    <property type="match status" value="1"/>
</dbReference>
<dbReference type="PRINTS" id="PR00344">
    <property type="entry name" value="BCTRLSENSOR"/>
</dbReference>
<reference evidence="17 18" key="1">
    <citation type="submission" date="2023-08" db="EMBL/GenBank/DDBJ databases">
        <title>Pleionea litopenaei sp. nov., isolated from stomach of juvenile Litopenaeus vannamei.</title>
        <authorList>
            <person name="Rho A.M."/>
            <person name="Hwang C.Y."/>
        </authorList>
    </citation>
    <scope>NUCLEOTIDE SEQUENCE [LARGE SCALE GENOMIC DNA]</scope>
    <source>
        <strain evidence="17 18">HL-JVS1</strain>
    </source>
</reference>
<dbReference type="PROSITE" id="PS50885">
    <property type="entry name" value="HAMP"/>
    <property type="match status" value="1"/>
</dbReference>
<name>A0AA51RS46_9GAMM</name>
<dbReference type="SMART" id="SM00304">
    <property type="entry name" value="HAMP"/>
    <property type="match status" value="1"/>
</dbReference>
<dbReference type="AlphaFoldDB" id="A0AA51RS46"/>
<evidence type="ECO:0000256" key="13">
    <source>
        <dbReference type="ARBA" id="ARBA00023136"/>
    </source>
</evidence>
<keyword evidence="5" id="KW-0597">Phosphoprotein</keyword>
<comment type="catalytic activity">
    <reaction evidence="1">
        <text>ATP + protein L-histidine = ADP + protein N-phospho-L-histidine.</text>
        <dbReference type="EC" id="2.7.13.3"/>
    </reaction>
</comment>
<dbReference type="PROSITE" id="PS50109">
    <property type="entry name" value="HIS_KIN"/>
    <property type="match status" value="1"/>
</dbReference>
<dbReference type="CDD" id="cd06225">
    <property type="entry name" value="HAMP"/>
    <property type="match status" value="1"/>
</dbReference>
<dbReference type="InterPro" id="IPR036097">
    <property type="entry name" value="HisK_dim/P_sf"/>
</dbReference>
<dbReference type="InterPro" id="IPR003660">
    <property type="entry name" value="HAMP_dom"/>
</dbReference>
<dbReference type="CDD" id="cd00082">
    <property type="entry name" value="HisKA"/>
    <property type="match status" value="1"/>
</dbReference>
<dbReference type="InterPro" id="IPR003661">
    <property type="entry name" value="HisK_dim/P_dom"/>
</dbReference>
<evidence type="ECO:0000256" key="10">
    <source>
        <dbReference type="ARBA" id="ARBA00022840"/>
    </source>
</evidence>
<keyword evidence="12" id="KW-0902">Two-component regulatory system</keyword>
<dbReference type="PANTHER" id="PTHR45528">
    <property type="entry name" value="SENSOR HISTIDINE KINASE CPXA"/>
    <property type="match status" value="1"/>
</dbReference>
<dbReference type="Gene3D" id="1.10.287.130">
    <property type="match status" value="1"/>
</dbReference>
<proteinExistence type="predicted"/>
<evidence type="ECO:0000256" key="5">
    <source>
        <dbReference type="ARBA" id="ARBA00022553"/>
    </source>
</evidence>
<keyword evidence="6" id="KW-0808">Transferase</keyword>
<dbReference type="PANTHER" id="PTHR45528:SF1">
    <property type="entry name" value="SENSOR HISTIDINE KINASE CPXA"/>
    <property type="match status" value="1"/>
</dbReference>
<comment type="subcellular location">
    <subcellularLocation>
        <location evidence="2">Cell membrane</location>
        <topology evidence="2">Multi-pass membrane protein</topology>
    </subcellularLocation>
</comment>
<evidence type="ECO:0000256" key="9">
    <source>
        <dbReference type="ARBA" id="ARBA00022777"/>
    </source>
</evidence>
<evidence type="ECO:0000256" key="14">
    <source>
        <dbReference type="SAM" id="Phobius"/>
    </source>
</evidence>
<dbReference type="EC" id="2.7.13.3" evidence="3"/>
<evidence type="ECO:0000256" key="2">
    <source>
        <dbReference type="ARBA" id="ARBA00004651"/>
    </source>
</evidence>
<organism evidence="17 18">
    <name type="scientific">Pleionea litopenaei</name>
    <dbReference type="NCBI Taxonomy" id="3070815"/>
    <lineage>
        <taxon>Bacteria</taxon>
        <taxon>Pseudomonadati</taxon>
        <taxon>Pseudomonadota</taxon>
        <taxon>Gammaproteobacteria</taxon>
        <taxon>Oceanospirillales</taxon>
        <taxon>Pleioneaceae</taxon>
        <taxon>Pleionea</taxon>
    </lineage>
</organism>
<evidence type="ECO:0000256" key="1">
    <source>
        <dbReference type="ARBA" id="ARBA00000085"/>
    </source>
</evidence>
<dbReference type="Gene3D" id="6.10.340.10">
    <property type="match status" value="1"/>
</dbReference>
<evidence type="ECO:0000313" key="17">
    <source>
        <dbReference type="EMBL" id="WMS86616.1"/>
    </source>
</evidence>
<evidence type="ECO:0000256" key="12">
    <source>
        <dbReference type="ARBA" id="ARBA00023012"/>
    </source>
</evidence>
<keyword evidence="8" id="KW-0547">Nucleotide-binding</keyword>
<evidence type="ECO:0000256" key="3">
    <source>
        <dbReference type="ARBA" id="ARBA00012438"/>
    </source>
</evidence>
<keyword evidence="18" id="KW-1185">Reference proteome</keyword>
<dbReference type="SUPFAM" id="SSF47384">
    <property type="entry name" value="Homodimeric domain of signal transducing histidine kinase"/>
    <property type="match status" value="1"/>
</dbReference>
<gene>
    <name evidence="17" type="ORF">Q9312_15450</name>
</gene>
<protein>
    <recommendedName>
        <fullName evidence="3">histidine kinase</fullName>
        <ecNumber evidence="3">2.7.13.3</ecNumber>
    </recommendedName>
</protein>
<dbReference type="KEGG" id="plei:Q9312_15450"/>
<dbReference type="InterPro" id="IPR003594">
    <property type="entry name" value="HATPase_dom"/>
</dbReference>
<dbReference type="InterPro" id="IPR004358">
    <property type="entry name" value="Sig_transdc_His_kin-like_C"/>
</dbReference>
<evidence type="ECO:0000256" key="7">
    <source>
        <dbReference type="ARBA" id="ARBA00022692"/>
    </source>
</evidence>
<accession>A0AA51RS46</accession>
<dbReference type="SMART" id="SM00387">
    <property type="entry name" value="HATPase_c"/>
    <property type="match status" value="1"/>
</dbReference>
<dbReference type="Pfam" id="PF00512">
    <property type="entry name" value="HisKA"/>
    <property type="match status" value="1"/>
</dbReference>
<evidence type="ECO:0000256" key="4">
    <source>
        <dbReference type="ARBA" id="ARBA00022475"/>
    </source>
</evidence>
<keyword evidence="4" id="KW-1003">Cell membrane</keyword>
<keyword evidence="7 14" id="KW-0812">Transmembrane</keyword>
<dbReference type="Proteomes" id="UP001239782">
    <property type="component" value="Chromosome"/>
</dbReference>
<dbReference type="SUPFAM" id="SSF158472">
    <property type="entry name" value="HAMP domain-like"/>
    <property type="match status" value="1"/>
</dbReference>
<evidence type="ECO:0000259" key="16">
    <source>
        <dbReference type="PROSITE" id="PS50885"/>
    </source>
</evidence>
<dbReference type="GO" id="GO:0005524">
    <property type="term" value="F:ATP binding"/>
    <property type="evidence" value="ECO:0007669"/>
    <property type="project" value="UniProtKB-KW"/>
</dbReference>
<dbReference type="EMBL" id="CP133548">
    <property type="protein sequence ID" value="WMS86616.1"/>
    <property type="molecule type" value="Genomic_DNA"/>
</dbReference>
<evidence type="ECO:0000256" key="11">
    <source>
        <dbReference type="ARBA" id="ARBA00022989"/>
    </source>
</evidence>
<dbReference type="InterPro" id="IPR005467">
    <property type="entry name" value="His_kinase_dom"/>
</dbReference>
<dbReference type="RefSeq" id="WP_309201761.1">
    <property type="nucleotide sequence ID" value="NZ_CP133548.1"/>
</dbReference>
<feature type="domain" description="HAMP" evidence="16">
    <location>
        <begin position="194"/>
        <end position="248"/>
    </location>
</feature>
<dbReference type="Pfam" id="PF00672">
    <property type="entry name" value="HAMP"/>
    <property type="match status" value="1"/>
</dbReference>
<evidence type="ECO:0000256" key="8">
    <source>
        <dbReference type="ARBA" id="ARBA00022741"/>
    </source>
</evidence>
<evidence type="ECO:0000259" key="15">
    <source>
        <dbReference type="PROSITE" id="PS50109"/>
    </source>
</evidence>
<dbReference type="SUPFAM" id="SSF55874">
    <property type="entry name" value="ATPase domain of HSP90 chaperone/DNA topoisomerase II/histidine kinase"/>
    <property type="match status" value="1"/>
</dbReference>